<evidence type="ECO:0000313" key="3">
    <source>
        <dbReference type="WBParaSite" id="MBELARI_LOCUS17188"/>
    </source>
</evidence>
<evidence type="ECO:0000256" key="1">
    <source>
        <dbReference type="SAM" id="Phobius"/>
    </source>
</evidence>
<reference evidence="3" key="1">
    <citation type="submission" date="2024-02" db="UniProtKB">
        <authorList>
            <consortium name="WormBaseParasite"/>
        </authorList>
    </citation>
    <scope>IDENTIFICATION</scope>
</reference>
<organism evidence="2 3">
    <name type="scientific">Mesorhabditis belari</name>
    <dbReference type="NCBI Taxonomy" id="2138241"/>
    <lineage>
        <taxon>Eukaryota</taxon>
        <taxon>Metazoa</taxon>
        <taxon>Ecdysozoa</taxon>
        <taxon>Nematoda</taxon>
        <taxon>Chromadorea</taxon>
        <taxon>Rhabditida</taxon>
        <taxon>Rhabditina</taxon>
        <taxon>Rhabditomorpha</taxon>
        <taxon>Rhabditoidea</taxon>
        <taxon>Rhabditidae</taxon>
        <taxon>Mesorhabditinae</taxon>
        <taxon>Mesorhabditis</taxon>
    </lineage>
</organism>
<feature type="transmembrane region" description="Helical" evidence="1">
    <location>
        <begin position="21"/>
        <end position="40"/>
    </location>
</feature>
<name>A0AAF3ESR6_9BILA</name>
<keyword evidence="2" id="KW-1185">Reference proteome</keyword>
<evidence type="ECO:0000313" key="2">
    <source>
        <dbReference type="Proteomes" id="UP000887575"/>
    </source>
</evidence>
<accession>A0AAF3ESR6</accession>
<sequence length="229" mass="26156">MFLLLIEYHERRKLIKLSKTIVIRFFLFFALLGKVSSIGLNRVQNAELKHVVPRQLSRANLHVLQVSVQNISDFLSSLNRGDSSEQNGLMATETEKISSKTSSISKEVNSLRKVAPIKVSNRIFERPLSTVIKEEKLRFVVVPELQQDLTIYQHFSLTGARALLKSQMKPIVIIPKHSKTQPGMVIGTVKLPVMPSISVIDDELPFGTEIFMNRLKHRRKKFILSEIRK</sequence>
<keyword evidence="1" id="KW-0472">Membrane</keyword>
<keyword evidence="1" id="KW-1133">Transmembrane helix</keyword>
<dbReference type="AlphaFoldDB" id="A0AAF3ESR6"/>
<keyword evidence="1" id="KW-0812">Transmembrane</keyword>
<proteinExistence type="predicted"/>
<protein>
    <submittedName>
        <fullName evidence="3">Uncharacterized protein</fullName>
    </submittedName>
</protein>
<dbReference type="Proteomes" id="UP000887575">
    <property type="component" value="Unassembled WGS sequence"/>
</dbReference>
<dbReference type="WBParaSite" id="MBELARI_LOCUS17188">
    <property type="protein sequence ID" value="MBELARI_LOCUS17188"/>
    <property type="gene ID" value="MBELARI_LOCUS17188"/>
</dbReference>